<organism evidence="1 2">
    <name type="scientific">Grifola frondosa</name>
    <name type="common">Maitake</name>
    <name type="synonym">Polyporus frondosus</name>
    <dbReference type="NCBI Taxonomy" id="5627"/>
    <lineage>
        <taxon>Eukaryota</taxon>
        <taxon>Fungi</taxon>
        <taxon>Dikarya</taxon>
        <taxon>Basidiomycota</taxon>
        <taxon>Agaricomycotina</taxon>
        <taxon>Agaricomycetes</taxon>
        <taxon>Polyporales</taxon>
        <taxon>Grifolaceae</taxon>
        <taxon>Grifola</taxon>
    </lineage>
</organism>
<dbReference type="EMBL" id="LUGG01000013">
    <property type="protein sequence ID" value="OBZ70970.1"/>
    <property type="molecule type" value="Genomic_DNA"/>
</dbReference>
<keyword evidence="2" id="KW-1185">Reference proteome</keyword>
<accession>A0A1C7M216</accession>
<reference evidence="1 2" key="1">
    <citation type="submission" date="2016-03" db="EMBL/GenBank/DDBJ databases">
        <title>Whole genome sequencing of Grifola frondosa 9006-11.</title>
        <authorList>
            <person name="Min B."/>
            <person name="Park H."/>
            <person name="Kim J.-G."/>
            <person name="Cho H."/>
            <person name="Oh Y.-L."/>
            <person name="Kong W.-S."/>
            <person name="Choi I.-G."/>
        </authorList>
    </citation>
    <scope>NUCLEOTIDE SEQUENCE [LARGE SCALE GENOMIC DNA]</scope>
    <source>
        <strain evidence="1 2">9006-11</strain>
    </source>
</reference>
<dbReference type="Proteomes" id="UP000092993">
    <property type="component" value="Unassembled WGS sequence"/>
</dbReference>
<protein>
    <submittedName>
        <fullName evidence="1">Uncharacterized protein</fullName>
    </submittedName>
</protein>
<proteinExistence type="predicted"/>
<name>A0A1C7M216_GRIFR</name>
<comment type="caution">
    <text evidence="1">The sequence shown here is derived from an EMBL/GenBank/DDBJ whole genome shotgun (WGS) entry which is preliminary data.</text>
</comment>
<evidence type="ECO:0000313" key="2">
    <source>
        <dbReference type="Proteomes" id="UP000092993"/>
    </source>
</evidence>
<evidence type="ECO:0000313" key="1">
    <source>
        <dbReference type="EMBL" id="OBZ70970.1"/>
    </source>
</evidence>
<dbReference type="AlphaFoldDB" id="A0A1C7M216"/>
<gene>
    <name evidence="1" type="ORF">A0H81_09303</name>
</gene>
<sequence>MAQIASVLMNFALRHRAQQTFFSPPHQPLSCTGCNRSTASDVFIVRLAAWVRGCLQVRPHLPLSPRRTQYRGCVARHREHRRRAQQAPHGCGCPLVVHAAPRMLTDTINALQLSYEDQKRTLTLSR</sequence>